<dbReference type="HOGENOM" id="CLU_075678_0_0_1"/>
<sequence length="248" mass="25231">MQRPVTYGDIFNVSGEMGKQAITSEDASLMQSAETQAFGQTQKHGAASLMQAAADHNVKTGALSPDAHSPVADIGVTVRETVVPGAAIDTEFVANVPVTGVVRPLPTAPEVASANAVTIGEALEAAALGAIDQPIEHSDACAIQSAETRATGAPVTSKGGLSSTAQSAAELNPRVDDFAKTTIGDLLTDATTYLATDKVVTQEDAIKVIEAEARHTPTGLPRPGGVGAAMQTAADLNERAGLLPPSIV</sequence>
<dbReference type="PANTHER" id="PTHR31174">
    <property type="entry name" value="SEED MATURATION FAMILY PROTEIN"/>
    <property type="match status" value="1"/>
</dbReference>
<comment type="similarity">
    <text evidence="1">Belongs to the LEA type SMP family.</text>
</comment>
<dbReference type="KEGG" id="smo:SELMODRAFT_84789"/>
<dbReference type="FunCoup" id="D8R4J5">
    <property type="interactions" value="141"/>
</dbReference>
<dbReference type="OMA" id="DADMMQT"/>
<dbReference type="OrthoDB" id="2014755at2759"/>
<evidence type="ECO:0000313" key="5">
    <source>
        <dbReference type="Proteomes" id="UP000001514"/>
    </source>
</evidence>
<feature type="domain" description="SMP" evidence="3">
    <location>
        <begin position="5"/>
        <end position="59"/>
    </location>
</feature>
<proteinExistence type="inferred from homology"/>
<dbReference type="Gramene" id="EFJ33112">
    <property type="protein sequence ID" value="EFJ33112"/>
    <property type="gene ID" value="SELMODRAFT_84789"/>
</dbReference>
<protein>
    <recommendedName>
        <fullName evidence="3">SMP domain-containing protein</fullName>
    </recommendedName>
</protein>
<dbReference type="PANTHER" id="PTHR31174:SF7">
    <property type="entry name" value="LATE EMBRYOGENESIS ABUNDANT PROTEIN 31-RELATED"/>
    <property type="match status" value="1"/>
</dbReference>
<dbReference type="AlphaFoldDB" id="D8R4J5"/>
<dbReference type="InParanoid" id="D8R4J5"/>
<dbReference type="InterPro" id="IPR007011">
    <property type="entry name" value="LEA_SMP_dom"/>
</dbReference>
<evidence type="ECO:0000259" key="3">
    <source>
        <dbReference type="Pfam" id="PF04927"/>
    </source>
</evidence>
<evidence type="ECO:0000313" key="4">
    <source>
        <dbReference type="EMBL" id="EFJ33112.1"/>
    </source>
</evidence>
<keyword evidence="5" id="KW-1185">Reference proteome</keyword>
<dbReference type="InterPro" id="IPR042971">
    <property type="entry name" value="LEA_SMP"/>
</dbReference>
<feature type="domain" description="SMP" evidence="3">
    <location>
        <begin position="181"/>
        <end position="240"/>
    </location>
</feature>
<dbReference type="eggNOG" id="ENOG502QPSX">
    <property type="taxonomic scope" value="Eukaryota"/>
</dbReference>
<accession>D8R4J5</accession>
<gene>
    <name evidence="4" type="ORF">SELMODRAFT_84789</name>
</gene>
<name>D8R4J5_SELML</name>
<reference evidence="4 5" key="1">
    <citation type="journal article" date="2011" name="Science">
        <title>The Selaginella genome identifies genetic changes associated with the evolution of vascular plants.</title>
        <authorList>
            <person name="Banks J.A."/>
            <person name="Nishiyama T."/>
            <person name="Hasebe M."/>
            <person name="Bowman J.L."/>
            <person name="Gribskov M."/>
            <person name="dePamphilis C."/>
            <person name="Albert V.A."/>
            <person name="Aono N."/>
            <person name="Aoyama T."/>
            <person name="Ambrose B.A."/>
            <person name="Ashton N.W."/>
            <person name="Axtell M.J."/>
            <person name="Barker E."/>
            <person name="Barker M.S."/>
            <person name="Bennetzen J.L."/>
            <person name="Bonawitz N.D."/>
            <person name="Chapple C."/>
            <person name="Cheng C."/>
            <person name="Correa L.G."/>
            <person name="Dacre M."/>
            <person name="DeBarry J."/>
            <person name="Dreyer I."/>
            <person name="Elias M."/>
            <person name="Engstrom E.M."/>
            <person name="Estelle M."/>
            <person name="Feng L."/>
            <person name="Finet C."/>
            <person name="Floyd S.K."/>
            <person name="Frommer W.B."/>
            <person name="Fujita T."/>
            <person name="Gramzow L."/>
            <person name="Gutensohn M."/>
            <person name="Harholt J."/>
            <person name="Hattori M."/>
            <person name="Heyl A."/>
            <person name="Hirai T."/>
            <person name="Hiwatashi Y."/>
            <person name="Ishikawa M."/>
            <person name="Iwata M."/>
            <person name="Karol K.G."/>
            <person name="Koehler B."/>
            <person name="Kolukisaoglu U."/>
            <person name="Kubo M."/>
            <person name="Kurata T."/>
            <person name="Lalonde S."/>
            <person name="Li K."/>
            <person name="Li Y."/>
            <person name="Litt A."/>
            <person name="Lyons E."/>
            <person name="Manning G."/>
            <person name="Maruyama T."/>
            <person name="Michael T.P."/>
            <person name="Mikami K."/>
            <person name="Miyazaki S."/>
            <person name="Morinaga S."/>
            <person name="Murata T."/>
            <person name="Mueller-Roeber B."/>
            <person name="Nelson D.R."/>
            <person name="Obara M."/>
            <person name="Oguri Y."/>
            <person name="Olmstead R.G."/>
            <person name="Onodera N."/>
            <person name="Petersen B.L."/>
            <person name="Pils B."/>
            <person name="Prigge M."/>
            <person name="Rensing S.A."/>
            <person name="Riano-Pachon D.M."/>
            <person name="Roberts A.W."/>
            <person name="Sato Y."/>
            <person name="Scheller H.V."/>
            <person name="Schulz B."/>
            <person name="Schulz C."/>
            <person name="Shakirov E.V."/>
            <person name="Shibagaki N."/>
            <person name="Shinohara N."/>
            <person name="Shippen D.E."/>
            <person name="Soerensen I."/>
            <person name="Sotooka R."/>
            <person name="Sugimoto N."/>
            <person name="Sugita M."/>
            <person name="Sumikawa N."/>
            <person name="Tanurdzic M."/>
            <person name="Theissen G."/>
            <person name="Ulvskov P."/>
            <person name="Wakazuki S."/>
            <person name="Weng J.K."/>
            <person name="Willats W.W."/>
            <person name="Wipf D."/>
            <person name="Wolf P.G."/>
            <person name="Yang L."/>
            <person name="Zimmer A.D."/>
            <person name="Zhu Q."/>
            <person name="Mitros T."/>
            <person name="Hellsten U."/>
            <person name="Loque D."/>
            <person name="Otillar R."/>
            <person name="Salamov A."/>
            <person name="Schmutz J."/>
            <person name="Shapiro H."/>
            <person name="Lindquist E."/>
            <person name="Lucas S."/>
            <person name="Rokhsar D."/>
            <person name="Grigoriev I.V."/>
        </authorList>
    </citation>
    <scope>NUCLEOTIDE SEQUENCE [LARGE SCALE GENOMIC DNA]</scope>
</reference>
<organism evidence="5">
    <name type="scientific">Selaginella moellendorffii</name>
    <name type="common">Spikemoss</name>
    <dbReference type="NCBI Taxonomy" id="88036"/>
    <lineage>
        <taxon>Eukaryota</taxon>
        <taxon>Viridiplantae</taxon>
        <taxon>Streptophyta</taxon>
        <taxon>Embryophyta</taxon>
        <taxon>Tracheophyta</taxon>
        <taxon>Lycopodiopsida</taxon>
        <taxon>Selaginellales</taxon>
        <taxon>Selaginellaceae</taxon>
        <taxon>Selaginella</taxon>
    </lineage>
</organism>
<evidence type="ECO:0000256" key="2">
    <source>
        <dbReference type="ARBA" id="ARBA00022737"/>
    </source>
</evidence>
<dbReference type="EMBL" id="GL377571">
    <property type="protein sequence ID" value="EFJ33112.1"/>
    <property type="molecule type" value="Genomic_DNA"/>
</dbReference>
<keyword evidence="2" id="KW-0677">Repeat</keyword>
<dbReference type="Pfam" id="PF04927">
    <property type="entry name" value="SMP"/>
    <property type="match status" value="3"/>
</dbReference>
<dbReference type="Proteomes" id="UP000001514">
    <property type="component" value="Unassembled WGS sequence"/>
</dbReference>
<evidence type="ECO:0000256" key="1">
    <source>
        <dbReference type="ARBA" id="ARBA00010733"/>
    </source>
</evidence>
<feature type="domain" description="SMP" evidence="3">
    <location>
        <begin position="117"/>
        <end position="174"/>
    </location>
</feature>